<feature type="compositionally biased region" description="Basic and acidic residues" evidence="1">
    <location>
        <begin position="8"/>
        <end position="24"/>
    </location>
</feature>
<evidence type="ECO:0000313" key="3">
    <source>
        <dbReference type="Proteomes" id="UP001153269"/>
    </source>
</evidence>
<dbReference type="EMBL" id="CADEAL010000352">
    <property type="protein sequence ID" value="CAB1418958.1"/>
    <property type="molecule type" value="Genomic_DNA"/>
</dbReference>
<evidence type="ECO:0000256" key="1">
    <source>
        <dbReference type="SAM" id="MobiDB-lite"/>
    </source>
</evidence>
<feature type="region of interest" description="Disordered" evidence="1">
    <location>
        <begin position="302"/>
        <end position="422"/>
    </location>
</feature>
<name>A0A9N7TUU9_PLEPL</name>
<protein>
    <submittedName>
        <fullName evidence="2">Uncharacterized protein</fullName>
    </submittedName>
</protein>
<keyword evidence="3" id="KW-1185">Reference proteome</keyword>
<dbReference type="AlphaFoldDB" id="A0A9N7TUU9"/>
<organism evidence="2 3">
    <name type="scientific">Pleuronectes platessa</name>
    <name type="common">European plaice</name>
    <dbReference type="NCBI Taxonomy" id="8262"/>
    <lineage>
        <taxon>Eukaryota</taxon>
        <taxon>Metazoa</taxon>
        <taxon>Chordata</taxon>
        <taxon>Craniata</taxon>
        <taxon>Vertebrata</taxon>
        <taxon>Euteleostomi</taxon>
        <taxon>Actinopterygii</taxon>
        <taxon>Neopterygii</taxon>
        <taxon>Teleostei</taxon>
        <taxon>Neoteleostei</taxon>
        <taxon>Acanthomorphata</taxon>
        <taxon>Carangaria</taxon>
        <taxon>Pleuronectiformes</taxon>
        <taxon>Pleuronectoidei</taxon>
        <taxon>Pleuronectidae</taxon>
        <taxon>Pleuronectes</taxon>
    </lineage>
</organism>
<gene>
    <name evidence="2" type="ORF">PLEPLA_LOCUS6785</name>
</gene>
<feature type="region of interest" description="Disordered" evidence="1">
    <location>
        <begin position="1"/>
        <end position="44"/>
    </location>
</feature>
<feature type="region of interest" description="Disordered" evidence="1">
    <location>
        <begin position="197"/>
        <end position="283"/>
    </location>
</feature>
<feature type="compositionally biased region" description="Basic and acidic residues" evidence="1">
    <location>
        <begin position="76"/>
        <end position="85"/>
    </location>
</feature>
<sequence length="440" mass="49321">MTSVCLKTDGERADVVEDRKESSVRKSRGQRNSLAAEVEQRQVEVRTYESSEEITLKMQQQVVKDSLWFCEDQQGEYKEAEKSVDTEPCDEEDFDPEDVDLRDEMSLTSVPPPPQNFTPIPSKLDIAPKTEVPPPEPGSASREEAGKASAQERKLKEETCAEQRDTTESSKSVCPEEILFAMEELVKPQVSATLESVTIQQKSRGPERAAPSKQADSVEVVPSERHMSSSRSKHLSPPSEQDLPRLLPKTRLSHPVTVLPPEREARPGKKIELPREDIKNTPEATDEMCVEELSFKEELIQATSVPEHRRGSSPLTTHIPLPEKTVLQEKTEPKKTSPSLPKMFTAPEETFVPEEVTLSKKSKDEVSLTQQPKVPPQKTYFPFEQETLLPASVGSSEETRTSAKKPLTRADDDIPKKRTEEVEQQTLQKGILLFLSRSGS</sequence>
<feature type="compositionally biased region" description="Basic and acidic residues" evidence="1">
    <location>
        <begin position="357"/>
        <end position="366"/>
    </location>
</feature>
<feature type="compositionally biased region" description="Basic and acidic residues" evidence="1">
    <location>
        <begin position="141"/>
        <end position="168"/>
    </location>
</feature>
<accession>A0A9N7TUU9</accession>
<feature type="compositionally biased region" description="Basic and acidic residues" evidence="1">
    <location>
        <begin position="261"/>
        <end position="280"/>
    </location>
</feature>
<feature type="compositionally biased region" description="Acidic residues" evidence="1">
    <location>
        <begin position="87"/>
        <end position="101"/>
    </location>
</feature>
<feature type="compositionally biased region" description="Basic and acidic residues" evidence="1">
    <location>
        <begin position="408"/>
        <end position="421"/>
    </location>
</feature>
<proteinExistence type="predicted"/>
<evidence type="ECO:0000313" key="2">
    <source>
        <dbReference type="EMBL" id="CAB1418958.1"/>
    </source>
</evidence>
<feature type="compositionally biased region" description="Basic and acidic residues" evidence="1">
    <location>
        <begin position="326"/>
        <end position="335"/>
    </location>
</feature>
<reference evidence="2" key="1">
    <citation type="submission" date="2020-03" db="EMBL/GenBank/DDBJ databases">
        <authorList>
            <person name="Weist P."/>
        </authorList>
    </citation>
    <scope>NUCLEOTIDE SEQUENCE</scope>
</reference>
<comment type="caution">
    <text evidence="2">The sequence shown here is derived from an EMBL/GenBank/DDBJ whole genome shotgun (WGS) entry which is preliminary data.</text>
</comment>
<feature type="region of interest" description="Disordered" evidence="1">
    <location>
        <begin position="76"/>
        <end position="174"/>
    </location>
</feature>
<dbReference type="Proteomes" id="UP001153269">
    <property type="component" value="Unassembled WGS sequence"/>
</dbReference>